<evidence type="ECO:0000259" key="1">
    <source>
        <dbReference type="SMART" id="SM00771"/>
    </source>
</evidence>
<dbReference type="InterPro" id="IPR007449">
    <property type="entry name" value="ZipA_FtsZ-bd_C"/>
</dbReference>
<proteinExistence type="predicted"/>
<dbReference type="Proteomes" id="UP000613011">
    <property type="component" value="Unassembled WGS sequence"/>
</dbReference>
<evidence type="ECO:0000313" key="3">
    <source>
        <dbReference type="Proteomes" id="UP000613011"/>
    </source>
</evidence>
<dbReference type="AlphaFoldDB" id="A0A936ZJF2"/>
<dbReference type="SMART" id="SM00771">
    <property type="entry name" value="ZipA_C"/>
    <property type="match status" value="1"/>
</dbReference>
<comment type="caution">
    <text evidence="2">The sequence shown here is derived from an EMBL/GenBank/DDBJ whole genome shotgun (WGS) entry which is preliminary data.</text>
</comment>
<dbReference type="RefSeq" id="WP_201681938.1">
    <property type="nucleotide sequence ID" value="NZ_JAEQNA010000001.1"/>
</dbReference>
<sequence>MSSSLTMGLAMLGGGTLAALIAWNAWTTRRNTPRQPEHDTVPLGDSVSTVPVEQLANEDGRVDPVFSDSALVHAVATPERRPGLDALIDVIAPISLEGPVSGDAALAAMPSTRRTGSKPFAIEALNERSGHWEMPQAGQRYTAFQAGVQLANRSGPLNEIEYSEFVMKAQAFADSVGGMPDFPEMRHEVARARELDQFASGHDAQLSLTLRARQTAWSPGYVQQHASRLGFVAGVVPGRLVLPAEHPGSPPVLVLTFDTQAALAEDPTQAALRDLTLTVDVPQVARTDQPFARMRDAATALGQSMDGILTDDRGQVIRDETLDAIGADLETLYDTLDARDLAAGSAQARRLFS</sequence>
<protein>
    <submittedName>
        <fullName evidence="2">Cell division protein FtsZ</fullName>
    </submittedName>
</protein>
<accession>A0A936ZJF2</accession>
<evidence type="ECO:0000313" key="2">
    <source>
        <dbReference type="EMBL" id="MBL0418861.1"/>
    </source>
</evidence>
<organism evidence="2 3">
    <name type="scientific">Ramlibacter aurantiacus</name>
    <dbReference type="NCBI Taxonomy" id="2801330"/>
    <lineage>
        <taxon>Bacteria</taxon>
        <taxon>Pseudomonadati</taxon>
        <taxon>Pseudomonadota</taxon>
        <taxon>Betaproteobacteria</taxon>
        <taxon>Burkholderiales</taxon>
        <taxon>Comamonadaceae</taxon>
        <taxon>Ramlibacter</taxon>
    </lineage>
</organism>
<dbReference type="SUPFAM" id="SSF64383">
    <property type="entry name" value="Cell-division protein ZipA, C-terminal domain"/>
    <property type="match status" value="1"/>
</dbReference>
<feature type="domain" description="ZipA C-terminal FtsZ-binding" evidence="1">
    <location>
        <begin position="202"/>
        <end position="329"/>
    </location>
</feature>
<keyword evidence="2" id="KW-0131">Cell cycle</keyword>
<dbReference type="InterPro" id="IPR036765">
    <property type="entry name" value="ZipA_FtsZ-bd_C_sf"/>
</dbReference>
<dbReference type="EMBL" id="JAEQNA010000001">
    <property type="protein sequence ID" value="MBL0418861.1"/>
    <property type="molecule type" value="Genomic_DNA"/>
</dbReference>
<gene>
    <name evidence="2" type="ORF">JI739_00740</name>
</gene>
<dbReference type="Gene3D" id="3.30.1400.10">
    <property type="entry name" value="ZipA, C-terminal FtsZ-binding domain"/>
    <property type="match status" value="1"/>
</dbReference>
<keyword evidence="2" id="KW-0132">Cell division</keyword>
<dbReference type="GO" id="GO:0090529">
    <property type="term" value="P:cell septum assembly"/>
    <property type="evidence" value="ECO:0007669"/>
    <property type="project" value="InterPro"/>
</dbReference>
<name>A0A936ZJF2_9BURK</name>
<keyword evidence="3" id="KW-1185">Reference proteome</keyword>
<reference evidence="2" key="1">
    <citation type="submission" date="2021-01" db="EMBL/GenBank/DDBJ databases">
        <title>Ramlibacter sp. strain AW1 16S ribosomal RNA gene Genome sequencing and assembly.</title>
        <authorList>
            <person name="Kang M."/>
        </authorList>
    </citation>
    <scope>NUCLEOTIDE SEQUENCE</scope>
    <source>
        <strain evidence="2">AW1</strain>
    </source>
</reference>